<evidence type="ECO:0008006" key="3">
    <source>
        <dbReference type="Google" id="ProtNLM"/>
    </source>
</evidence>
<proteinExistence type="predicted"/>
<accession>A0AAV0NAA4</accession>
<dbReference type="InterPro" id="IPR036396">
    <property type="entry name" value="Cyt_P450_sf"/>
</dbReference>
<organism evidence="1 2">
    <name type="scientific">Linum tenue</name>
    <dbReference type="NCBI Taxonomy" id="586396"/>
    <lineage>
        <taxon>Eukaryota</taxon>
        <taxon>Viridiplantae</taxon>
        <taxon>Streptophyta</taxon>
        <taxon>Embryophyta</taxon>
        <taxon>Tracheophyta</taxon>
        <taxon>Spermatophyta</taxon>
        <taxon>Magnoliopsida</taxon>
        <taxon>eudicotyledons</taxon>
        <taxon>Gunneridae</taxon>
        <taxon>Pentapetalae</taxon>
        <taxon>rosids</taxon>
        <taxon>fabids</taxon>
        <taxon>Malpighiales</taxon>
        <taxon>Linaceae</taxon>
        <taxon>Linum</taxon>
    </lineage>
</organism>
<dbReference type="AlphaFoldDB" id="A0AAV0NAA4"/>
<reference evidence="1" key="1">
    <citation type="submission" date="2022-08" db="EMBL/GenBank/DDBJ databases">
        <authorList>
            <person name="Gutierrez-Valencia J."/>
        </authorList>
    </citation>
    <scope>NUCLEOTIDE SEQUENCE</scope>
</reference>
<sequence>MRQLAEKYGPVMQLQLGEVTNVIISTSEAAKLVMQTHELVFASRLAPHHHLVRLQRRRLRALRGPLAADAEGLHRRASQRRVLRVIQTLPLEMGLKDLKPLEELKREMGLVLALSNLDRLMSSSNNRSLLELESETMS</sequence>
<dbReference type="Pfam" id="PF00067">
    <property type="entry name" value="p450"/>
    <property type="match status" value="1"/>
</dbReference>
<evidence type="ECO:0000313" key="2">
    <source>
        <dbReference type="Proteomes" id="UP001154282"/>
    </source>
</evidence>
<dbReference type="Proteomes" id="UP001154282">
    <property type="component" value="Unassembled WGS sequence"/>
</dbReference>
<evidence type="ECO:0000313" key="1">
    <source>
        <dbReference type="EMBL" id="CAI0455420.1"/>
    </source>
</evidence>
<dbReference type="PANTHER" id="PTHR24299:SF21">
    <property type="entry name" value="OS09G0441600 PROTEIN"/>
    <property type="match status" value="1"/>
</dbReference>
<dbReference type="GO" id="GO:0020037">
    <property type="term" value="F:heme binding"/>
    <property type="evidence" value="ECO:0007669"/>
    <property type="project" value="InterPro"/>
</dbReference>
<protein>
    <recommendedName>
        <fullName evidence="3">Cytochrome P450</fullName>
    </recommendedName>
</protein>
<comment type="caution">
    <text evidence="1">The sequence shown here is derived from an EMBL/GenBank/DDBJ whole genome shotgun (WGS) entry which is preliminary data.</text>
</comment>
<dbReference type="SUPFAM" id="SSF48264">
    <property type="entry name" value="Cytochrome P450"/>
    <property type="match status" value="1"/>
</dbReference>
<dbReference type="GO" id="GO:0004497">
    <property type="term" value="F:monooxygenase activity"/>
    <property type="evidence" value="ECO:0007669"/>
    <property type="project" value="InterPro"/>
</dbReference>
<dbReference type="PANTHER" id="PTHR24299">
    <property type="entry name" value="CYTOCHROME P450 FAMILY 1"/>
    <property type="match status" value="1"/>
</dbReference>
<dbReference type="InterPro" id="IPR001128">
    <property type="entry name" value="Cyt_P450"/>
</dbReference>
<dbReference type="GO" id="GO:0016705">
    <property type="term" value="F:oxidoreductase activity, acting on paired donors, with incorporation or reduction of molecular oxygen"/>
    <property type="evidence" value="ECO:0007669"/>
    <property type="project" value="InterPro"/>
</dbReference>
<dbReference type="Gene3D" id="1.10.630.10">
    <property type="entry name" value="Cytochrome P450"/>
    <property type="match status" value="1"/>
</dbReference>
<dbReference type="GO" id="GO:0005506">
    <property type="term" value="F:iron ion binding"/>
    <property type="evidence" value="ECO:0007669"/>
    <property type="project" value="InterPro"/>
</dbReference>
<dbReference type="EMBL" id="CAMGYJ010000008">
    <property type="protein sequence ID" value="CAI0455420.1"/>
    <property type="molecule type" value="Genomic_DNA"/>
</dbReference>
<keyword evidence="2" id="KW-1185">Reference proteome</keyword>
<gene>
    <name evidence="1" type="ORF">LITE_LOCUS32320</name>
</gene>
<name>A0AAV0NAA4_9ROSI</name>